<dbReference type="GO" id="GO:0008168">
    <property type="term" value="F:methyltransferase activity"/>
    <property type="evidence" value="ECO:0007669"/>
    <property type="project" value="UniProtKB-KW"/>
</dbReference>
<dbReference type="EMBL" id="JAZHOV010000007">
    <property type="protein sequence ID" value="MEF2255996.1"/>
    <property type="molecule type" value="Genomic_DNA"/>
</dbReference>
<sequence>MTLDLDALRPFPDAGDPDHRAHDAADRLLLDESADARRGLARHEIAVIGDTFGTLALACASDATDGVVRVHQDSLGGERTLTANARSTGLEASVESLPLDAEVVRGARVVLVRLPRSLEALRDVAGLIAAHAAPDVVVFAGGRIKHMSLGMNDVLRAHFDTVDVSHARQKSRVLIARGPHDGRDPEPSAARLRIGDTDVEVRAFGGVFAGATLDIGTRLLLENLPETIPGQAVDLACGNGVVGATLALRHPGLRVYASDESAAAVASARATAAANGIADRMTVVRDDALSTLPDASASFIALNPPFHRGAAIDETIARHLFADAARVLRPGGELWTVWNSALRYRPSLEKLVGPTRQIARTPKFTVTASTRR</sequence>
<dbReference type="InterPro" id="IPR029063">
    <property type="entry name" value="SAM-dependent_MTases_sf"/>
</dbReference>
<evidence type="ECO:0000256" key="4">
    <source>
        <dbReference type="ARBA" id="ARBA00022679"/>
    </source>
</evidence>
<comment type="caution">
    <text evidence="8">The sequence shown here is derived from an EMBL/GenBank/DDBJ whole genome shotgun (WGS) entry which is preliminary data.</text>
</comment>
<evidence type="ECO:0000256" key="3">
    <source>
        <dbReference type="ARBA" id="ARBA00022603"/>
    </source>
</evidence>
<reference evidence="8 9" key="1">
    <citation type="submission" date="2024-01" db="EMBL/GenBank/DDBJ databases">
        <title>the genome sequence of strain Microbacterium schleiferi NBRC 15075.</title>
        <authorList>
            <person name="Ding Y."/>
            <person name="Zhang G."/>
        </authorList>
    </citation>
    <scope>NUCLEOTIDE SEQUENCE [LARGE SCALE GENOMIC DNA]</scope>
    <source>
        <strain evidence="8 9">NBRC 15075</strain>
    </source>
</reference>
<dbReference type="InterPro" id="IPR046977">
    <property type="entry name" value="RsmC/RlmG"/>
</dbReference>
<dbReference type="PANTHER" id="PTHR47816:SF5">
    <property type="entry name" value="RIBOSOMAL RNA LARGE SUBUNIT METHYLTRANSFERASE G"/>
    <property type="match status" value="1"/>
</dbReference>
<dbReference type="Gene3D" id="3.40.50.150">
    <property type="entry name" value="Vaccinia Virus protein VP39"/>
    <property type="match status" value="2"/>
</dbReference>
<dbReference type="PANTHER" id="PTHR47816">
    <property type="entry name" value="RIBOSOMAL RNA SMALL SUBUNIT METHYLTRANSFERASE C"/>
    <property type="match status" value="1"/>
</dbReference>
<dbReference type="SUPFAM" id="SSF53335">
    <property type="entry name" value="S-adenosyl-L-methionine-dependent methyltransferases"/>
    <property type="match status" value="1"/>
</dbReference>
<dbReference type="GO" id="GO:0032259">
    <property type="term" value="P:methylation"/>
    <property type="evidence" value="ECO:0007669"/>
    <property type="project" value="UniProtKB-KW"/>
</dbReference>
<name>A0ABU7V8I7_9MICO</name>
<evidence type="ECO:0000313" key="8">
    <source>
        <dbReference type="EMBL" id="MEF2255996.1"/>
    </source>
</evidence>
<evidence type="ECO:0000256" key="1">
    <source>
        <dbReference type="ARBA" id="ARBA00022490"/>
    </source>
</evidence>
<gene>
    <name evidence="8" type="ORF">V2V91_12755</name>
</gene>
<keyword evidence="1" id="KW-0963">Cytoplasm</keyword>
<keyword evidence="9" id="KW-1185">Reference proteome</keyword>
<evidence type="ECO:0000259" key="7">
    <source>
        <dbReference type="Pfam" id="PF26049"/>
    </source>
</evidence>
<evidence type="ECO:0000256" key="2">
    <source>
        <dbReference type="ARBA" id="ARBA00022552"/>
    </source>
</evidence>
<accession>A0ABU7V8I7</accession>
<dbReference type="RefSeq" id="WP_331792137.1">
    <property type="nucleotide sequence ID" value="NZ_BAAAUO010000012.1"/>
</dbReference>
<evidence type="ECO:0000313" key="9">
    <source>
        <dbReference type="Proteomes" id="UP001351900"/>
    </source>
</evidence>
<dbReference type="CDD" id="cd02440">
    <property type="entry name" value="AdoMet_MTases"/>
    <property type="match status" value="1"/>
</dbReference>
<protein>
    <submittedName>
        <fullName evidence="8">Methyltransferase</fullName>
    </submittedName>
</protein>
<dbReference type="PROSITE" id="PS00092">
    <property type="entry name" value="N6_MTASE"/>
    <property type="match status" value="1"/>
</dbReference>
<proteinExistence type="predicted"/>
<dbReference type="InterPro" id="IPR007848">
    <property type="entry name" value="Small_mtfrase_dom"/>
</dbReference>
<feature type="domain" description="RlmG N-terminal" evidence="7">
    <location>
        <begin position="8"/>
        <end position="176"/>
    </location>
</feature>
<dbReference type="Pfam" id="PF26049">
    <property type="entry name" value="RLMG_N"/>
    <property type="match status" value="1"/>
</dbReference>
<keyword evidence="2" id="KW-0698">rRNA processing</keyword>
<keyword evidence="3 8" id="KW-0489">Methyltransferase</keyword>
<organism evidence="8 9">
    <name type="scientific">Microbacterium schleiferi</name>
    <dbReference type="NCBI Taxonomy" id="69362"/>
    <lineage>
        <taxon>Bacteria</taxon>
        <taxon>Bacillati</taxon>
        <taxon>Actinomycetota</taxon>
        <taxon>Actinomycetes</taxon>
        <taxon>Micrococcales</taxon>
        <taxon>Microbacteriaceae</taxon>
        <taxon>Microbacterium</taxon>
    </lineage>
</organism>
<dbReference type="InterPro" id="IPR002052">
    <property type="entry name" value="DNA_methylase_N6_adenine_CS"/>
</dbReference>
<dbReference type="Proteomes" id="UP001351900">
    <property type="component" value="Unassembled WGS sequence"/>
</dbReference>
<dbReference type="InterPro" id="IPR058679">
    <property type="entry name" value="RlmG_N"/>
</dbReference>
<dbReference type="Pfam" id="PF05175">
    <property type="entry name" value="MTS"/>
    <property type="match status" value="1"/>
</dbReference>
<evidence type="ECO:0000256" key="5">
    <source>
        <dbReference type="SAM" id="MobiDB-lite"/>
    </source>
</evidence>
<evidence type="ECO:0000259" key="6">
    <source>
        <dbReference type="Pfam" id="PF05175"/>
    </source>
</evidence>
<keyword evidence="4" id="KW-0808">Transferase</keyword>
<feature type="region of interest" description="Disordered" evidence="5">
    <location>
        <begin position="1"/>
        <end position="20"/>
    </location>
</feature>
<feature type="domain" description="Methyltransferase small" evidence="6">
    <location>
        <begin position="200"/>
        <end position="367"/>
    </location>
</feature>